<evidence type="ECO:0000313" key="1">
    <source>
        <dbReference type="EMBL" id="AKH42490.1"/>
    </source>
</evidence>
<dbReference type="STRING" id="1267766.WYH_01450"/>
<proteinExistence type="predicted"/>
<gene>
    <name evidence="1" type="primary">ydaF</name>
    <name evidence="1" type="ORF">WYH_01450</name>
</gene>
<dbReference type="PATRIC" id="fig|1267766.3.peg.1460"/>
<dbReference type="OrthoDB" id="5295305at2"/>
<sequence>MFFPFRTLSTARCRIDPLRAEDAEELWAITDESVTAKVHFLPDPFTLSDARALIAGCSKHDCFLAVRDRRLGHLLGVIGAHRQAGRRIEIGYWFAATARGRGLATESLRAATGLIAQRFPTCRLVAECHPENGPSRALLERIGFASSGAAGKRPGRQLFSQAVSAMRIDVC</sequence>
<dbReference type="Gene3D" id="3.40.630.30">
    <property type="match status" value="1"/>
</dbReference>
<keyword evidence="2" id="KW-1185">Reference proteome</keyword>
<dbReference type="GO" id="GO:0005737">
    <property type="term" value="C:cytoplasm"/>
    <property type="evidence" value="ECO:0007669"/>
    <property type="project" value="TreeGrafter"/>
</dbReference>
<dbReference type="SUPFAM" id="SSF55729">
    <property type="entry name" value="Acyl-CoA N-acyltransferases (Nat)"/>
    <property type="match status" value="1"/>
</dbReference>
<keyword evidence="1" id="KW-0808">Transferase</keyword>
<dbReference type="EMBL" id="CP011452">
    <property type="protein sequence ID" value="AKH42490.1"/>
    <property type="molecule type" value="Genomic_DNA"/>
</dbReference>
<dbReference type="GO" id="GO:0008999">
    <property type="term" value="F:protein-N-terminal-alanine acetyltransferase activity"/>
    <property type="evidence" value="ECO:0007669"/>
    <property type="project" value="TreeGrafter"/>
</dbReference>
<reference evidence="1" key="1">
    <citation type="submission" date="2015-05" db="EMBL/GenBank/DDBJ databases">
        <title>The complete genome of Altererythrobacter atlanticus strain 26DY36.</title>
        <authorList>
            <person name="Wu Y.-H."/>
            <person name="Cheng H."/>
            <person name="Wu X.-W."/>
        </authorList>
    </citation>
    <scope>NUCLEOTIDE SEQUENCE [LARGE SCALE GENOMIC DNA]</scope>
    <source>
        <strain evidence="1">26DY36</strain>
    </source>
</reference>
<dbReference type="GO" id="GO:1990189">
    <property type="term" value="F:protein N-terminal-serine acetyltransferase activity"/>
    <property type="evidence" value="ECO:0007669"/>
    <property type="project" value="TreeGrafter"/>
</dbReference>
<dbReference type="AlphaFoldDB" id="A0A0F7KUM7"/>
<dbReference type="PANTHER" id="PTHR43441">
    <property type="entry name" value="RIBOSOMAL-PROTEIN-SERINE ACETYLTRANSFERASE"/>
    <property type="match status" value="1"/>
</dbReference>
<name>A0A0F7KUM7_9SPHN</name>
<dbReference type="Proteomes" id="UP000034392">
    <property type="component" value="Chromosome"/>
</dbReference>
<dbReference type="InterPro" id="IPR016181">
    <property type="entry name" value="Acyl_CoA_acyltransferase"/>
</dbReference>
<protein>
    <submittedName>
        <fullName evidence="1">Ribosomal N-acetyltransferase YdaF</fullName>
        <ecNumber evidence="1">2.3.1.-</ecNumber>
    </submittedName>
</protein>
<organism evidence="1 2">
    <name type="scientific">Croceibacterium atlanticum</name>
    <dbReference type="NCBI Taxonomy" id="1267766"/>
    <lineage>
        <taxon>Bacteria</taxon>
        <taxon>Pseudomonadati</taxon>
        <taxon>Pseudomonadota</taxon>
        <taxon>Alphaproteobacteria</taxon>
        <taxon>Sphingomonadales</taxon>
        <taxon>Erythrobacteraceae</taxon>
        <taxon>Croceibacterium</taxon>
    </lineage>
</organism>
<dbReference type="InterPro" id="IPR051908">
    <property type="entry name" value="Ribosomal_N-acetyltransferase"/>
</dbReference>
<evidence type="ECO:0000313" key="2">
    <source>
        <dbReference type="Proteomes" id="UP000034392"/>
    </source>
</evidence>
<accession>A0A0F7KUM7</accession>
<dbReference type="PANTHER" id="PTHR43441:SF6">
    <property type="entry name" value="N-ACETYLTRANSFERASE DOMAIN-CONTAINING PROTEIN"/>
    <property type="match status" value="1"/>
</dbReference>
<dbReference type="PROSITE" id="PS51186">
    <property type="entry name" value="GNAT"/>
    <property type="match status" value="1"/>
</dbReference>
<dbReference type="RefSeq" id="WP_053833440.1">
    <property type="nucleotide sequence ID" value="NZ_CP011452.2"/>
</dbReference>
<keyword evidence="1" id="KW-0012">Acyltransferase</keyword>
<dbReference type="EC" id="2.3.1.-" evidence="1"/>
<dbReference type="KEGG" id="aay:WYH_01450"/>
<dbReference type="InterPro" id="IPR000182">
    <property type="entry name" value="GNAT_dom"/>
</dbReference>
<dbReference type="Pfam" id="PF13302">
    <property type="entry name" value="Acetyltransf_3"/>
    <property type="match status" value="1"/>
</dbReference>